<dbReference type="PANTHER" id="PTHR19879:SF9">
    <property type="entry name" value="TRANSCRIPTION INITIATION FACTOR TFIID SUBUNIT 5"/>
    <property type="match status" value="1"/>
</dbReference>
<evidence type="ECO:0000256" key="4">
    <source>
        <dbReference type="SAM" id="MobiDB-lite"/>
    </source>
</evidence>
<feature type="compositionally biased region" description="Basic and acidic residues" evidence="4">
    <location>
        <begin position="1885"/>
        <end position="1895"/>
    </location>
</feature>
<dbReference type="PROSITE" id="PS00678">
    <property type="entry name" value="WD_REPEATS_1"/>
    <property type="match status" value="4"/>
</dbReference>
<feature type="region of interest" description="Disordered" evidence="4">
    <location>
        <begin position="1"/>
        <end position="56"/>
    </location>
</feature>
<feature type="domain" description="Arm-like repeat" evidence="5">
    <location>
        <begin position="250"/>
        <end position="593"/>
    </location>
</feature>
<feature type="repeat" description="WD" evidence="3">
    <location>
        <begin position="1312"/>
        <end position="1353"/>
    </location>
</feature>
<keyword evidence="1 3" id="KW-0853">WD repeat</keyword>
<dbReference type="InterPro" id="IPR001680">
    <property type="entry name" value="WD40_rpt"/>
</dbReference>
<dbReference type="PRINTS" id="PR00320">
    <property type="entry name" value="GPROTEINBRPT"/>
</dbReference>
<feature type="repeat" description="WD" evidence="3">
    <location>
        <begin position="1438"/>
        <end position="1473"/>
    </location>
</feature>
<evidence type="ECO:0000256" key="1">
    <source>
        <dbReference type="ARBA" id="ARBA00022574"/>
    </source>
</evidence>
<evidence type="ECO:0000256" key="2">
    <source>
        <dbReference type="ARBA" id="ARBA00022737"/>
    </source>
</evidence>
<evidence type="ECO:0000313" key="6">
    <source>
        <dbReference type="EMBL" id="KAF9537275.1"/>
    </source>
</evidence>
<dbReference type="Pfam" id="PF00400">
    <property type="entry name" value="WD40"/>
    <property type="match status" value="10"/>
</dbReference>
<dbReference type="InterPro" id="IPR027417">
    <property type="entry name" value="P-loop_NTPase"/>
</dbReference>
<protein>
    <recommendedName>
        <fullName evidence="5">Arm-like repeat domain-containing protein</fullName>
    </recommendedName>
</protein>
<dbReference type="Pfam" id="PF00805">
    <property type="entry name" value="Pentapeptide"/>
    <property type="match status" value="1"/>
</dbReference>
<dbReference type="SUPFAM" id="SSF141571">
    <property type="entry name" value="Pentapeptide repeat-like"/>
    <property type="match status" value="1"/>
</dbReference>
<feature type="region of interest" description="Disordered" evidence="4">
    <location>
        <begin position="1830"/>
        <end position="1924"/>
    </location>
</feature>
<name>A0A9P6EW41_9FUNG</name>
<feature type="compositionally biased region" description="Basic and acidic residues" evidence="4">
    <location>
        <begin position="115"/>
        <end position="125"/>
    </location>
</feature>
<dbReference type="EMBL" id="JAAAXW010000429">
    <property type="protein sequence ID" value="KAF9537275.1"/>
    <property type="molecule type" value="Genomic_DNA"/>
</dbReference>
<accession>A0A9P6EW41</accession>
<dbReference type="InterPro" id="IPR019775">
    <property type="entry name" value="WD40_repeat_CS"/>
</dbReference>
<feature type="compositionally biased region" description="Acidic residues" evidence="4">
    <location>
        <begin position="1836"/>
        <end position="1853"/>
    </location>
</feature>
<dbReference type="InterPro" id="IPR020472">
    <property type="entry name" value="WD40_PAC1"/>
</dbReference>
<dbReference type="InterPro" id="IPR036322">
    <property type="entry name" value="WD40_repeat_dom_sf"/>
</dbReference>
<dbReference type="Gene3D" id="2.130.10.10">
    <property type="entry name" value="YVTN repeat-like/Quinoprotein amine dehydrogenase"/>
    <property type="match status" value="4"/>
</dbReference>
<dbReference type="InterPro" id="IPR015943">
    <property type="entry name" value="WD40/YVTN_repeat-like_dom_sf"/>
</dbReference>
<feature type="compositionally biased region" description="Polar residues" evidence="4">
    <location>
        <begin position="19"/>
        <end position="37"/>
    </location>
</feature>
<keyword evidence="7" id="KW-1185">Reference proteome</keyword>
<dbReference type="SUPFAM" id="SSF52540">
    <property type="entry name" value="P-loop containing nucleoside triphosphate hydrolases"/>
    <property type="match status" value="1"/>
</dbReference>
<feature type="compositionally biased region" description="Low complexity" evidence="4">
    <location>
        <begin position="1"/>
        <end position="18"/>
    </location>
</feature>
<dbReference type="InterPro" id="IPR056251">
    <property type="entry name" value="Arm_rpt_dom"/>
</dbReference>
<dbReference type="PROSITE" id="PS50082">
    <property type="entry name" value="WD_REPEATS_2"/>
    <property type="match status" value="5"/>
</dbReference>
<dbReference type="CDD" id="cd00200">
    <property type="entry name" value="WD40"/>
    <property type="match status" value="2"/>
</dbReference>
<organism evidence="6 7">
    <name type="scientific">Mortierella hygrophila</name>
    <dbReference type="NCBI Taxonomy" id="979708"/>
    <lineage>
        <taxon>Eukaryota</taxon>
        <taxon>Fungi</taxon>
        <taxon>Fungi incertae sedis</taxon>
        <taxon>Mucoromycota</taxon>
        <taxon>Mortierellomycotina</taxon>
        <taxon>Mortierellomycetes</taxon>
        <taxon>Mortierellales</taxon>
        <taxon>Mortierellaceae</taxon>
        <taxon>Mortierella</taxon>
    </lineage>
</organism>
<dbReference type="Pfam" id="PF23948">
    <property type="entry name" value="ARM_5"/>
    <property type="match status" value="1"/>
</dbReference>
<feature type="region of interest" description="Disordered" evidence="4">
    <location>
        <begin position="76"/>
        <end position="144"/>
    </location>
</feature>
<feature type="compositionally biased region" description="Acidic residues" evidence="4">
    <location>
        <begin position="1896"/>
        <end position="1906"/>
    </location>
</feature>
<feature type="compositionally biased region" description="Polar residues" evidence="4">
    <location>
        <begin position="135"/>
        <end position="144"/>
    </location>
</feature>
<dbReference type="PANTHER" id="PTHR19879">
    <property type="entry name" value="TRANSCRIPTION INITIATION FACTOR TFIID"/>
    <property type="match status" value="1"/>
</dbReference>
<reference evidence="6" key="1">
    <citation type="journal article" date="2020" name="Fungal Divers.">
        <title>Resolving the Mortierellaceae phylogeny through synthesis of multi-gene phylogenetics and phylogenomics.</title>
        <authorList>
            <person name="Vandepol N."/>
            <person name="Liber J."/>
            <person name="Desiro A."/>
            <person name="Na H."/>
            <person name="Kennedy M."/>
            <person name="Barry K."/>
            <person name="Grigoriev I.V."/>
            <person name="Miller A.N."/>
            <person name="O'Donnell K."/>
            <person name="Stajich J.E."/>
            <person name="Bonito G."/>
        </authorList>
    </citation>
    <scope>NUCLEOTIDE SEQUENCE</scope>
    <source>
        <strain evidence="6">NRRL 2591</strain>
    </source>
</reference>
<dbReference type="Proteomes" id="UP000723463">
    <property type="component" value="Unassembled WGS sequence"/>
</dbReference>
<feature type="repeat" description="WD" evidence="3">
    <location>
        <begin position="1692"/>
        <end position="1723"/>
    </location>
</feature>
<feature type="compositionally biased region" description="Polar residues" evidence="4">
    <location>
        <begin position="76"/>
        <end position="85"/>
    </location>
</feature>
<dbReference type="Gene3D" id="3.40.50.300">
    <property type="entry name" value="P-loop containing nucleotide triphosphate hydrolases"/>
    <property type="match status" value="1"/>
</dbReference>
<feature type="repeat" description="WD" evidence="3">
    <location>
        <begin position="1270"/>
        <end position="1311"/>
    </location>
</feature>
<comment type="caution">
    <text evidence="6">The sequence shown here is derived from an EMBL/GenBank/DDBJ whole genome shotgun (WGS) entry which is preliminary data.</text>
</comment>
<gene>
    <name evidence="6" type="ORF">EC957_008519</name>
</gene>
<dbReference type="InterPro" id="IPR001646">
    <property type="entry name" value="5peptide_repeat"/>
</dbReference>
<evidence type="ECO:0000313" key="7">
    <source>
        <dbReference type="Proteomes" id="UP000723463"/>
    </source>
</evidence>
<proteinExistence type="predicted"/>
<feature type="non-terminal residue" evidence="6">
    <location>
        <position position="1924"/>
    </location>
</feature>
<dbReference type="PROSITE" id="PS50294">
    <property type="entry name" value="WD_REPEATS_REGION"/>
    <property type="match status" value="5"/>
</dbReference>
<keyword evidence="2" id="KW-0677">Repeat</keyword>
<feature type="repeat" description="WD" evidence="3">
    <location>
        <begin position="1396"/>
        <end position="1437"/>
    </location>
</feature>
<dbReference type="SMART" id="SM00320">
    <property type="entry name" value="WD40"/>
    <property type="match status" value="12"/>
</dbReference>
<evidence type="ECO:0000259" key="5">
    <source>
        <dbReference type="Pfam" id="PF23948"/>
    </source>
</evidence>
<dbReference type="SUPFAM" id="SSF50978">
    <property type="entry name" value="WD40 repeat-like"/>
    <property type="match status" value="2"/>
</dbReference>
<dbReference type="Gene3D" id="2.160.20.80">
    <property type="entry name" value="E3 ubiquitin-protein ligase SopA"/>
    <property type="match status" value="1"/>
</dbReference>
<evidence type="ECO:0000256" key="3">
    <source>
        <dbReference type="PROSITE-ProRule" id="PRU00221"/>
    </source>
</evidence>
<sequence>MTTDSQTTSPDTPPQLTQATKTSHPRATQSASNSPFSSIGRAAKAAVKPTRTLKSRSVGHGLAAIYIEQGNIASLGNQGQSSVPEHNTDDKSIPSPRSRKRDFIPNLIRSLIPEPKGKPQRESPKAHARRHSTDSSHNSDIAFSGIGTNKTIGIERAVSSTVIKDWDPNVQPPALSTKPRTDVFSHNVSAPAFRISLPKLYARVNSTPQLALCIGLLRAESDTANEQEVICSYVTSTDTAAQRDWVNAIKQDPTEQNQMRSLGASMVEEFSKDPLKDSVKVAELVILGPVLDKETFRDLLEATITAFVQCVLLDVDLLQGLVQLVQFAPAESLLPDDLVKILRMLRLRLQDTHQQSLEHAFYITLAVSKLLDVMAERKVEDLDRVIEHEPLSGILLGLRGSSDPFLMYQACYAFQALQYVYDDEAPLQALFRHPTGVVGGLVKITDVLKLDLDAVLLGLDKLQATIVSATEDPCSLMDSGRRVFESLRLGFVSDQKKPWYAAILAANALARAGQLKDLNQLICEAPCRQDPLFQWGICQLLGEIASDAIWEISARLQAVELLEEMNRSDSAWGQDKSVQAWMFNITYQLGNVDEHAVSTSAHILLKGMLHKQGTATRLTYPLRNRLPLPSSSPILTHVLDIPDVKFDVHRLRQQRLNECKGGIYIPLMAKPGLKAKDDDVFSLLEKVLEFLNSKRQVMLVLGDSGAGKSAFNRHLEHRFWTDYKQGDPIPLYINLPDIDRPDQDMIAKQLKFHNFSDEQIQELKLYHQFIIICDGYDESQQLVNLHRKNSLNRPRHWDTKMIISCRTQFLGPTYFDRFNPQPDDRYPPGWQNLFQEAVIAPLSKDQIKDYLDQYVEDPASALLFQNKPIWSVQEYMDKLTNIPNLMDLAKNPFLLTLALKALPDLAASHKDLANIRITRAVLYDMFVDQWLDISKRRLETNTLTPEELEAFGALVNSGFTRCGIDYLRRLADAVFEEQDGNPVIQYVHLRDMYTWKADFFGTDPQIKLLRESCPLTRGGNQYRFFHRSILEYCFSCVIYTPAWIGTSFDPQEDMETFAFRVLGADSPLFERNLLNEPSIIQFLCDRVKMHPDFEQQLRDVIEQSKTDSSAAVAATNAITILVKAGVTFHGADLRGVKIHGADLSDGQFDSVQFQGADLTGVNFSRSWLRQVDLSDAQLESAQFGELPYFSEGSFVEACAYSPDGKLFGAALWDGSIAIYDTATWTRVHYIQGDGKVRDIQFSPDNKRWVSSNGYTVRVWDCASGKEVLVMIAHTHNVNSMMFSPCGMRIVSASQDKTVRLWDAQTGECLFVLVGHTWSVTCVKFSPDGRELVSVSLDETIRFWDSETGKAGVVLSPSFNEVHSVAYSSNGRWVASGHKAGALQIWSTATKELGPPLRGHTGTVTSIVFSPDGQWIASSSEDQTVRLWDVSTGILMSILTAHKKDVFDVVFSPDGSQLASGGVDKKVRLWDVRSCLSSVEVQGEISHVLKMGYSLDGQAILSHGGRIVRQWDPMTGVGGSVSVEFPDVLTIGTKEFPPDGNQFTNGSRDRDVRKYNRGIGGNITVGWAKKVDVIAYSPCCRWLAFSDWENIVRLWDIQDPEQFHVLLDVKRAVNNIIGGVAFSQTGLLLAIGSWNGTVWLFDTQSRELLKSRRLIRGRVLVATFSPNGQQLALGSDSSIYLWDLQSKTPKIKLQGHSAITISLSYSPCGQWLVSGSEDKTARLWHQQQPFGEKEHWSCVSVLGGFFGAVHDVVWSPVVAMDFVTACKDGSIRAWRVSSDVEGDGGVVVKLLWGSNLRMLCASDLVFKDAVGLCPIQQKLLFQRGAVTSDPTHSPFFEGDEADESLSSADDDASDESVSTSEKRERQKRAPVVQRVRTPRIMITKDSGSERSSSSDKDDSEEKGEDEVSSSSSEGEKDEEEKRCRQ</sequence>